<dbReference type="InterPro" id="IPR016181">
    <property type="entry name" value="Acyl_CoA_acyltransferase"/>
</dbReference>
<dbReference type="Gene3D" id="3.40.630.30">
    <property type="match status" value="1"/>
</dbReference>
<dbReference type="InterPro" id="IPR050680">
    <property type="entry name" value="YpeA/RimI_acetyltransf"/>
</dbReference>
<dbReference type="RefSeq" id="WP_274039869.1">
    <property type="nucleotide sequence ID" value="NZ_JANCPR020000001.1"/>
</dbReference>
<dbReference type="InterPro" id="IPR000182">
    <property type="entry name" value="GNAT_dom"/>
</dbReference>
<dbReference type="CDD" id="cd04301">
    <property type="entry name" value="NAT_SF"/>
    <property type="match status" value="1"/>
</dbReference>
<evidence type="ECO:0000256" key="2">
    <source>
        <dbReference type="ARBA" id="ARBA00023315"/>
    </source>
</evidence>
<name>A0ABT6ZN27_9ACTN</name>
<dbReference type="PANTHER" id="PTHR43420">
    <property type="entry name" value="ACETYLTRANSFERASE"/>
    <property type="match status" value="1"/>
</dbReference>
<feature type="domain" description="N-acetyltransferase" evidence="3">
    <location>
        <begin position="10"/>
        <end position="201"/>
    </location>
</feature>
<evidence type="ECO:0000259" key="3">
    <source>
        <dbReference type="PROSITE" id="PS51186"/>
    </source>
</evidence>
<proteinExistence type="predicted"/>
<sequence length="202" mass="21924">MRTDKRGDPLDVRRGVPQGAEGRAAELYWEAFADKLGPALKPRARGVAFLAAHMNRDRAVCALRDGALVGLAGLQYEGRSLTRAGRREMIRAYGPLRGPYRYALLATFKEAPGRSELKLDGIAVDAAARGRGIGELLIEEVSELAAETGHSEITLDVVDSNPRARGLYERLGFTAVSTKRTPHLRRVMGFGAVTLMRRPAGG</sequence>
<accession>A0ABT6ZN27</accession>
<keyword evidence="1" id="KW-0808">Transferase</keyword>
<evidence type="ECO:0000313" key="4">
    <source>
        <dbReference type="EMBL" id="MDJ1130448.1"/>
    </source>
</evidence>
<evidence type="ECO:0000256" key="1">
    <source>
        <dbReference type="ARBA" id="ARBA00022679"/>
    </source>
</evidence>
<keyword evidence="5" id="KW-1185">Reference proteome</keyword>
<organism evidence="4 5">
    <name type="scientific">Streptomyces iconiensis</name>
    <dbReference type="NCBI Taxonomy" id="1384038"/>
    <lineage>
        <taxon>Bacteria</taxon>
        <taxon>Bacillati</taxon>
        <taxon>Actinomycetota</taxon>
        <taxon>Actinomycetes</taxon>
        <taxon>Kitasatosporales</taxon>
        <taxon>Streptomycetaceae</taxon>
        <taxon>Streptomyces</taxon>
    </lineage>
</organism>
<keyword evidence="2" id="KW-0012">Acyltransferase</keyword>
<evidence type="ECO:0000313" key="5">
    <source>
        <dbReference type="Proteomes" id="UP001214441"/>
    </source>
</evidence>
<dbReference type="Pfam" id="PF00583">
    <property type="entry name" value="Acetyltransf_1"/>
    <property type="match status" value="1"/>
</dbReference>
<dbReference type="Proteomes" id="UP001214441">
    <property type="component" value="Unassembled WGS sequence"/>
</dbReference>
<dbReference type="PANTHER" id="PTHR43420:SF47">
    <property type="entry name" value="N-ACETYLTRANSFERASE DOMAIN-CONTAINING PROTEIN"/>
    <property type="match status" value="1"/>
</dbReference>
<dbReference type="EMBL" id="JANCPR020000001">
    <property type="protein sequence ID" value="MDJ1130448.1"/>
    <property type="molecule type" value="Genomic_DNA"/>
</dbReference>
<dbReference type="SUPFAM" id="SSF55729">
    <property type="entry name" value="Acyl-CoA N-acyltransferases (Nat)"/>
    <property type="match status" value="1"/>
</dbReference>
<comment type="caution">
    <text evidence="4">The sequence shown here is derived from an EMBL/GenBank/DDBJ whole genome shotgun (WGS) entry which is preliminary data.</text>
</comment>
<protein>
    <submittedName>
        <fullName evidence="4">GNAT family N-acetyltransferase</fullName>
    </submittedName>
</protein>
<gene>
    <name evidence="4" type="ORF">NMN56_000480</name>
</gene>
<dbReference type="PROSITE" id="PS51186">
    <property type="entry name" value="GNAT"/>
    <property type="match status" value="1"/>
</dbReference>
<reference evidence="4 5" key="1">
    <citation type="submission" date="2023-05" db="EMBL/GenBank/DDBJ databases">
        <title>Streptantibioticus silvisoli sp. nov., acidotolerant actinomycetes 1 from pine litter.</title>
        <authorList>
            <person name="Swiecimska M."/>
            <person name="Golinska P."/>
            <person name="Sangal V."/>
            <person name="Wachnowicz B."/>
            <person name="Goodfellow M."/>
        </authorList>
    </citation>
    <scope>NUCLEOTIDE SEQUENCE [LARGE SCALE GENOMIC DNA]</scope>
    <source>
        <strain evidence="4 5">DSM 42109</strain>
    </source>
</reference>